<comment type="caution">
    <text evidence="3">The sequence shown here is derived from an EMBL/GenBank/DDBJ whole genome shotgun (WGS) entry which is preliminary data.</text>
</comment>
<sequence length="667" mass="76342">MQASRSPEKPLPNPLPSYGVADTSSSQPTEVKHLTARLNAAQIKVKRLARLEASIADFFMEVMERIASLPTVEDGSRNQNEDDPVISQTKPQDEYLRMAEGDPIALLNALRTHLRIQFTRHEQDHHALQRSISKMTTQSQMKDRDVHDELQRWETSYETAKNQMRALVDQLTATQDDHNRIARQYARSLEQLNTELHTLRATNEKQRVKISQHQQEMEHLTHTNDELVRDKKRMTEELARGRGPGSPMATSHGMTSTGDFQNSLLEQQNLQRVVKDYETRHSKLVATNEELRMEIQRLQQQVTGLRQHAEHQRLVKLEKDSKKLKEVLDERAKKISEQDAELLRTKGWLKERDAMIQNMKSEYNKLFMALQKIKQSSPTRLMRSKSTKSVLNRMRSVESVLSAQNGDRTSNQGNEAHSPSRSGTGGGEIHSLQAQANENPYLLDHYKGKIEQLEKEIERLQTQMRKMIASEYRHKQKNKLFRVERVRLLDSRDQLQNELERAVLTTAKAMKQQSQQSMEQSMASAFASTRLSPEEEQTSDQELRPNKSRSIVNDVKCLRQRNKYLEDRFRLAIANRTGPSTLKASDIEIGEGRPPRPNSAMPSTQPRLEHSSSVVSVARDSSTRSLDNESLESLQQVRKSSGSRPRSASLVPRLGQSHSTVVIKSLL</sequence>
<dbReference type="OrthoDB" id="127798at2759"/>
<feature type="compositionally biased region" description="Low complexity" evidence="2">
    <location>
        <begin position="611"/>
        <end position="625"/>
    </location>
</feature>
<evidence type="ECO:0000256" key="2">
    <source>
        <dbReference type="SAM" id="MobiDB-lite"/>
    </source>
</evidence>
<dbReference type="EMBL" id="SPLM01000036">
    <property type="protein sequence ID" value="TMW66506.1"/>
    <property type="molecule type" value="Genomic_DNA"/>
</dbReference>
<proteinExistence type="predicted"/>
<dbReference type="Proteomes" id="UP000794436">
    <property type="component" value="Unassembled WGS sequence"/>
</dbReference>
<accession>A0A8K1CPT7</accession>
<protein>
    <submittedName>
        <fullName evidence="3">Uncharacterized protein</fullName>
    </submittedName>
</protein>
<name>A0A8K1CPT7_PYTOL</name>
<feature type="region of interest" description="Disordered" evidence="2">
    <location>
        <begin position="582"/>
        <end position="655"/>
    </location>
</feature>
<evidence type="ECO:0000313" key="3">
    <source>
        <dbReference type="EMBL" id="TMW66506.1"/>
    </source>
</evidence>
<feature type="compositionally biased region" description="Polar residues" evidence="2">
    <location>
        <begin position="401"/>
        <end position="422"/>
    </location>
</feature>
<reference evidence="3" key="1">
    <citation type="submission" date="2019-03" db="EMBL/GenBank/DDBJ databases">
        <title>Long read genome sequence of the mycoparasitic Pythium oligandrum ATCC 38472 isolated from sugarbeet rhizosphere.</title>
        <authorList>
            <person name="Gaulin E."/>
        </authorList>
    </citation>
    <scope>NUCLEOTIDE SEQUENCE</scope>
    <source>
        <strain evidence="3">ATCC 38472_TT</strain>
    </source>
</reference>
<feature type="compositionally biased region" description="Polar residues" evidence="2">
    <location>
        <begin position="631"/>
        <end position="646"/>
    </location>
</feature>
<feature type="region of interest" description="Disordered" evidence="2">
    <location>
        <begin position="401"/>
        <end position="429"/>
    </location>
</feature>
<keyword evidence="4" id="KW-1185">Reference proteome</keyword>
<gene>
    <name evidence="3" type="ORF">Poli38472_004271</name>
</gene>
<organism evidence="3 4">
    <name type="scientific">Pythium oligandrum</name>
    <name type="common">Mycoparasitic fungus</name>
    <dbReference type="NCBI Taxonomy" id="41045"/>
    <lineage>
        <taxon>Eukaryota</taxon>
        <taxon>Sar</taxon>
        <taxon>Stramenopiles</taxon>
        <taxon>Oomycota</taxon>
        <taxon>Peronosporomycetes</taxon>
        <taxon>Pythiales</taxon>
        <taxon>Pythiaceae</taxon>
        <taxon>Pythium</taxon>
    </lineage>
</organism>
<keyword evidence="1" id="KW-0175">Coiled coil</keyword>
<feature type="coiled-coil region" evidence="1">
    <location>
        <begin position="150"/>
        <end position="237"/>
    </location>
</feature>
<feature type="coiled-coil region" evidence="1">
    <location>
        <begin position="274"/>
        <end position="334"/>
    </location>
</feature>
<feature type="region of interest" description="Disordered" evidence="2">
    <location>
        <begin position="511"/>
        <end position="548"/>
    </location>
</feature>
<dbReference type="AlphaFoldDB" id="A0A8K1CPT7"/>
<evidence type="ECO:0000256" key="1">
    <source>
        <dbReference type="SAM" id="Coils"/>
    </source>
</evidence>
<feature type="region of interest" description="Disordered" evidence="2">
    <location>
        <begin position="1"/>
        <end position="28"/>
    </location>
</feature>
<feature type="compositionally biased region" description="Low complexity" evidence="2">
    <location>
        <begin position="511"/>
        <end position="528"/>
    </location>
</feature>
<evidence type="ECO:0000313" key="4">
    <source>
        <dbReference type="Proteomes" id="UP000794436"/>
    </source>
</evidence>